<comment type="caution">
    <text evidence="10">The sequence shown here is derived from an EMBL/GenBank/DDBJ whole genome shotgun (WGS) entry which is preliminary data.</text>
</comment>
<protein>
    <submittedName>
        <fullName evidence="10">Putative permease</fullName>
    </submittedName>
</protein>
<dbReference type="GO" id="GO:0005886">
    <property type="term" value="C:plasma membrane"/>
    <property type="evidence" value="ECO:0007669"/>
    <property type="project" value="UniProtKB-SubCell"/>
</dbReference>
<organism evidence="10 11">
    <name type="scientific">Granulicella aggregans</name>
    <dbReference type="NCBI Taxonomy" id="474949"/>
    <lineage>
        <taxon>Bacteria</taxon>
        <taxon>Pseudomonadati</taxon>
        <taxon>Acidobacteriota</taxon>
        <taxon>Terriglobia</taxon>
        <taxon>Terriglobales</taxon>
        <taxon>Acidobacteriaceae</taxon>
        <taxon>Granulicella</taxon>
    </lineage>
</organism>
<evidence type="ECO:0000256" key="1">
    <source>
        <dbReference type="ARBA" id="ARBA00004651"/>
    </source>
</evidence>
<name>A0A7W8E527_9BACT</name>
<feature type="transmembrane region" description="Helical" evidence="7">
    <location>
        <begin position="447"/>
        <end position="471"/>
    </location>
</feature>
<dbReference type="InterPro" id="IPR017800">
    <property type="entry name" value="ADOP"/>
</dbReference>
<feature type="transmembrane region" description="Helical" evidence="7">
    <location>
        <begin position="810"/>
        <end position="830"/>
    </location>
</feature>
<evidence type="ECO:0000259" key="8">
    <source>
        <dbReference type="Pfam" id="PF02687"/>
    </source>
</evidence>
<dbReference type="PANTHER" id="PTHR30572:SF4">
    <property type="entry name" value="ABC TRANSPORTER PERMEASE YTRF"/>
    <property type="match status" value="1"/>
</dbReference>
<evidence type="ECO:0000256" key="4">
    <source>
        <dbReference type="ARBA" id="ARBA00022989"/>
    </source>
</evidence>
<sequence length="845" mass="91242">MTTIMQDVRYALRQLRKTPGFTITAVLTLALGIGANAAIFTLVNAVLLRDLPVSDPKSLVRIGDRRACCVGKGTHSDGDNGLFSTDTFDKFRSANPDFSELAAMEAGYEYRPLTARRDSGQEQARSTMAEFVSGNYFRMFGLQPAAGRLMNDADDREGAPITAMMSYQTWENFYNFDSSVIGSTFWVNTKPVTIIGITPKAFFGDRLRSSPPEFYLPLRSESVVRGTTYERDPETTYLWMIGRVKPGVSRDLLQQKLSQQLRQIFATQHLYSTQANKPLLDRQHVILTDGGEGVPDMQQSYGTRLKLLLWISGLVLVIACANIANLLLARGMARKSEMAARAALGASRSRVLRQLLTESLVLAALSGAASVAVSYAGAHLLLRMAFPGGQAVPIAAEPSLAVIGFALLLSLVTAVLFGIAPAWIAAGAQPADILRSGTRTTTGGASLLQRSLVVAQAGLSLVLLVGAGLFARSLGNLEHSDMKLDPTNRYIVHFDPQTAGYSPSQIEALYRNIENQFHAVPGVLKVGISSYAPMEDNNNGGGVQIQGKPQVDKGATVVKVTPEYFDSVGTHVLTGRGVGVQDVYGAPSIGVVNQAFVRTFFNPGENPIGRRFGSPGPKSSGDFLIVGVVEDTVYQSVEWKNHEMYFTPITQRPPSADGPLEEDTSFYASTIVVSTSHPVPEMESIARRTLSSINPNLAVVRFQTFSAQIADNFVEERMISRLMLIFGGLALLLATIGLYGVTSYTVARRTSEIGIRMALGAKRGDVVLMVLRSAITQTLIGLAIGVPTAFYCVRFVKSQLYELTTLDPAALAIAALTLLLAALIAGWLPGRRAASIDPARALRSE</sequence>
<comment type="similarity">
    <text evidence="6">Belongs to the ABC-4 integral membrane protein family.</text>
</comment>
<dbReference type="RefSeq" id="WP_184220163.1">
    <property type="nucleotide sequence ID" value="NZ_JACHIP010000005.1"/>
</dbReference>
<dbReference type="InterPro" id="IPR025857">
    <property type="entry name" value="MacB_PCD"/>
</dbReference>
<evidence type="ECO:0000256" key="2">
    <source>
        <dbReference type="ARBA" id="ARBA00022475"/>
    </source>
</evidence>
<evidence type="ECO:0000313" key="10">
    <source>
        <dbReference type="EMBL" id="MBB5059176.1"/>
    </source>
</evidence>
<dbReference type="NCBIfam" id="TIGR03434">
    <property type="entry name" value="ADOP"/>
    <property type="match status" value="1"/>
</dbReference>
<dbReference type="GO" id="GO:0022857">
    <property type="term" value="F:transmembrane transporter activity"/>
    <property type="evidence" value="ECO:0007669"/>
    <property type="project" value="TreeGrafter"/>
</dbReference>
<evidence type="ECO:0000256" key="7">
    <source>
        <dbReference type="SAM" id="Phobius"/>
    </source>
</evidence>
<dbReference type="Proteomes" id="UP000540989">
    <property type="component" value="Unassembled WGS sequence"/>
</dbReference>
<feature type="transmembrane region" description="Helical" evidence="7">
    <location>
        <begin position="402"/>
        <end position="426"/>
    </location>
</feature>
<dbReference type="Pfam" id="PF02687">
    <property type="entry name" value="FtsX"/>
    <property type="match status" value="2"/>
</dbReference>
<gene>
    <name evidence="10" type="ORF">HDF16_003899</name>
</gene>
<keyword evidence="11" id="KW-1185">Reference proteome</keyword>
<keyword evidence="3 7" id="KW-0812">Transmembrane</keyword>
<dbReference type="AlphaFoldDB" id="A0A7W8E527"/>
<feature type="domain" description="MacB-like periplasmic core" evidence="9">
    <location>
        <begin position="22"/>
        <end position="259"/>
    </location>
</feature>
<keyword evidence="2" id="KW-1003">Cell membrane</keyword>
<feature type="transmembrane region" description="Helical" evidence="7">
    <location>
        <begin position="722"/>
        <end position="746"/>
    </location>
</feature>
<dbReference type="InterPro" id="IPR050250">
    <property type="entry name" value="Macrolide_Exporter_MacB"/>
</dbReference>
<accession>A0A7W8E527</accession>
<evidence type="ECO:0000256" key="3">
    <source>
        <dbReference type="ARBA" id="ARBA00022692"/>
    </source>
</evidence>
<feature type="domain" description="ABC3 transporter permease C-terminal" evidence="8">
    <location>
        <begin position="725"/>
        <end position="838"/>
    </location>
</feature>
<dbReference type="Pfam" id="PF12704">
    <property type="entry name" value="MacB_PCD"/>
    <property type="match status" value="2"/>
</dbReference>
<dbReference type="PANTHER" id="PTHR30572">
    <property type="entry name" value="MEMBRANE COMPONENT OF TRANSPORTER-RELATED"/>
    <property type="match status" value="1"/>
</dbReference>
<feature type="transmembrane region" description="Helical" evidence="7">
    <location>
        <begin position="21"/>
        <end position="48"/>
    </location>
</feature>
<evidence type="ECO:0000313" key="11">
    <source>
        <dbReference type="Proteomes" id="UP000540989"/>
    </source>
</evidence>
<feature type="domain" description="MacB-like periplasmic core" evidence="9">
    <location>
        <begin position="457"/>
        <end position="652"/>
    </location>
</feature>
<feature type="transmembrane region" description="Helical" evidence="7">
    <location>
        <begin position="307"/>
        <end position="328"/>
    </location>
</feature>
<feature type="transmembrane region" description="Helical" evidence="7">
    <location>
        <begin position="360"/>
        <end position="382"/>
    </location>
</feature>
<feature type="domain" description="ABC3 transporter permease C-terminal" evidence="8">
    <location>
        <begin position="311"/>
        <end position="429"/>
    </location>
</feature>
<keyword evidence="5 7" id="KW-0472">Membrane</keyword>
<dbReference type="InterPro" id="IPR003838">
    <property type="entry name" value="ABC3_permease_C"/>
</dbReference>
<comment type="subcellular location">
    <subcellularLocation>
        <location evidence="1">Cell membrane</location>
        <topology evidence="1">Multi-pass membrane protein</topology>
    </subcellularLocation>
</comment>
<evidence type="ECO:0000259" key="9">
    <source>
        <dbReference type="Pfam" id="PF12704"/>
    </source>
</evidence>
<evidence type="ECO:0000256" key="5">
    <source>
        <dbReference type="ARBA" id="ARBA00023136"/>
    </source>
</evidence>
<proteinExistence type="inferred from homology"/>
<reference evidence="10 11" key="1">
    <citation type="submission" date="2020-08" db="EMBL/GenBank/DDBJ databases">
        <title>Genomic Encyclopedia of Type Strains, Phase IV (KMG-V): Genome sequencing to study the core and pangenomes of soil and plant-associated prokaryotes.</title>
        <authorList>
            <person name="Whitman W."/>
        </authorList>
    </citation>
    <scope>NUCLEOTIDE SEQUENCE [LARGE SCALE GENOMIC DNA]</scope>
    <source>
        <strain evidence="10 11">M8UP14</strain>
    </source>
</reference>
<dbReference type="EMBL" id="JACHIP010000005">
    <property type="protein sequence ID" value="MBB5059176.1"/>
    <property type="molecule type" value="Genomic_DNA"/>
</dbReference>
<keyword evidence="4 7" id="KW-1133">Transmembrane helix</keyword>
<feature type="transmembrane region" description="Helical" evidence="7">
    <location>
        <begin position="766"/>
        <end position="790"/>
    </location>
</feature>
<evidence type="ECO:0000256" key="6">
    <source>
        <dbReference type="ARBA" id="ARBA00038076"/>
    </source>
</evidence>